<evidence type="ECO:0000313" key="7">
    <source>
        <dbReference type="EnsemblProtists" id="EOD30474"/>
    </source>
</evidence>
<evidence type="ECO:0000256" key="4">
    <source>
        <dbReference type="ARBA" id="ARBA00023163"/>
    </source>
</evidence>
<dbReference type="GO" id="GO:0016602">
    <property type="term" value="C:CCAAT-binding factor complex"/>
    <property type="evidence" value="ECO:0007669"/>
    <property type="project" value="InterPro"/>
</dbReference>
<dbReference type="Gene3D" id="1.10.20.10">
    <property type="entry name" value="Histone, subunit A"/>
    <property type="match status" value="1"/>
</dbReference>
<evidence type="ECO:0000256" key="5">
    <source>
        <dbReference type="SAM" id="MobiDB-lite"/>
    </source>
</evidence>
<dbReference type="AlphaFoldDB" id="A0A0D3K3Y9"/>
<dbReference type="SUPFAM" id="SSF47113">
    <property type="entry name" value="Histone-fold"/>
    <property type="match status" value="1"/>
</dbReference>
<dbReference type="InterPro" id="IPR003958">
    <property type="entry name" value="CBFA_NFYB_domain"/>
</dbReference>
<reference evidence="7" key="2">
    <citation type="submission" date="2024-10" db="UniProtKB">
        <authorList>
            <consortium name="EnsemblProtists"/>
        </authorList>
    </citation>
    <scope>IDENTIFICATION</scope>
</reference>
<keyword evidence="4" id="KW-0804">Transcription</keyword>
<evidence type="ECO:0000313" key="8">
    <source>
        <dbReference type="Proteomes" id="UP000013827"/>
    </source>
</evidence>
<dbReference type="HOGENOM" id="CLU_2091104_0_0_1"/>
<keyword evidence="3" id="KW-0238">DNA-binding</keyword>
<dbReference type="PaxDb" id="2903-EOD30474"/>
<dbReference type="InterPro" id="IPR027113">
    <property type="entry name" value="Transc_fact_NFYB/HAP3"/>
</dbReference>
<evidence type="ECO:0000256" key="2">
    <source>
        <dbReference type="ARBA" id="ARBA00023015"/>
    </source>
</evidence>
<dbReference type="OMA" id="NIMRIMK"/>
<dbReference type="RefSeq" id="XP_005782903.1">
    <property type="nucleotide sequence ID" value="XM_005782846.1"/>
</dbReference>
<dbReference type="EnsemblProtists" id="EOD30474">
    <property type="protein sequence ID" value="EOD30474"/>
    <property type="gene ID" value="EMIHUDRAFT_232814"/>
</dbReference>
<dbReference type="CDD" id="cd22907">
    <property type="entry name" value="HFD_NFYB"/>
    <property type="match status" value="1"/>
</dbReference>
<feature type="compositionally biased region" description="Acidic residues" evidence="5">
    <location>
        <begin position="12"/>
        <end position="28"/>
    </location>
</feature>
<dbReference type="InterPro" id="IPR009072">
    <property type="entry name" value="Histone-fold"/>
</dbReference>
<feature type="region of interest" description="Disordered" evidence="5">
    <location>
        <begin position="1"/>
        <end position="34"/>
    </location>
</feature>
<accession>A0A0D3K3Y9</accession>
<dbReference type="PANTHER" id="PTHR11064:SF9">
    <property type="entry name" value="NUCLEAR TRANSCRIPTION FACTOR Y SUBUNIT BETA"/>
    <property type="match status" value="1"/>
</dbReference>
<dbReference type="Proteomes" id="UP000013827">
    <property type="component" value="Unassembled WGS sequence"/>
</dbReference>
<keyword evidence="2" id="KW-0805">Transcription regulation</keyword>
<evidence type="ECO:0000256" key="1">
    <source>
        <dbReference type="ARBA" id="ARBA00009053"/>
    </source>
</evidence>
<protein>
    <recommendedName>
        <fullName evidence="6">Transcription factor CBF/NF-Y/archaeal histone domain-containing protein</fullName>
    </recommendedName>
</protein>
<dbReference type="PANTHER" id="PTHR11064">
    <property type="entry name" value="CCAAT-BINDING TRANSCRIPTION FACTOR-RELATED"/>
    <property type="match status" value="1"/>
</dbReference>
<reference evidence="8" key="1">
    <citation type="journal article" date="2013" name="Nature">
        <title>Pan genome of the phytoplankton Emiliania underpins its global distribution.</title>
        <authorList>
            <person name="Read B.A."/>
            <person name="Kegel J."/>
            <person name="Klute M.J."/>
            <person name="Kuo A."/>
            <person name="Lefebvre S.C."/>
            <person name="Maumus F."/>
            <person name="Mayer C."/>
            <person name="Miller J."/>
            <person name="Monier A."/>
            <person name="Salamov A."/>
            <person name="Young J."/>
            <person name="Aguilar M."/>
            <person name="Claverie J.M."/>
            <person name="Frickenhaus S."/>
            <person name="Gonzalez K."/>
            <person name="Herman E.K."/>
            <person name="Lin Y.C."/>
            <person name="Napier J."/>
            <person name="Ogata H."/>
            <person name="Sarno A.F."/>
            <person name="Shmutz J."/>
            <person name="Schroeder D."/>
            <person name="de Vargas C."/>
            <person name="Verret F."/>
            <person name="von Dassow P."/>
            <person name="Valentin K."/>
            <person name="Van de Peer Y."/>
            <person name="Wheeler G."/>
            <person name="Dacks J.B."/>
            <person name="Delwiche C.F."/>
            <person name="Dyhrman S.T."/>
            <person name="Glockner G."/>
            <person name="John U."/>
            <person name="Richards T."/>
            <person name="Worden A.Z."/>
            <person name="Zhang X."/>
            <person name="Grigoriev I.V."/>
            <person name="Allen A.E."/>
            <person name="Bidle K."/>
            <person name="Borodovsky M."/>
            <person name="Bowler C."/>
            <person name="Brownlee C."/>
            <person name="Cock J.M."/>
            <person name="Elias M."/>
            <person name="Gladyshev V.N."/>
            <person name="Groth M."/>
            <person name="Guda C."/>
            <person name="Hadaegh A."/>
            <person name="Iglesias-Rodriguez M.D."/>
            <person name="Jenkins J."/>
            <person name="Jones B.M."/>
            <person name="Lawson T."/>
            <person name="Leese F."/>
            <person name="Lindquist E."/>
            <person name="Lobanov A."/>
            <person name="Lomsadze A."/>
            <person name="Malik S.B."/>
            <person name="Marsh M.E."/>
            <person name="Mackinder L."/>
            <person name="Mock T."/>
            <person name="Mueller-Roeber B."/>
            <person name="Pagarete A."/>
            <person name="Parker M."/>
            <person name="Probert I."/>
            <person name="Quesneville H."/>
            <person name="Raines C."/>
            <person name="Rensing S.A."/>
            <person name="Riano-Pachon D.M."/>
            <person name="Richier S."/>
            <person name="Rokitta S."/>
            <person name="Shiraiwa Y."/>
            <person name="Soanes D.M."/>
            <person name="van der Giezen M."/>
            <person name="Wahlund T.M."/>
            <person name="Williams B."/>
            <person name="Wilson W."/>
            <person name="Wolfe G."/>
            <person name="Wurch L.L."/>
        </authorList>
    </citation>
    <scope>NUCLEOTIDE SEQUENCE</scope>
</reference>
<feature type="domain" description="Transcription factor CBF/NF-Y/archaeal histone" evidence="6">
    <location>
        <begin position="32"/>
        <end position="95"/>
    </location>
</feature>
<dbReference type="GO" id="GO:0001228">
    <property type="term" value="F:DNA-binding transcription activator activity, RNA polymerase II-specific"/>
    <property type="evidence" value="ECO:0007669"/>
    <property type="project" value="InterPro"/>
</dbReference>
<sequence>MASASSVAGEVPADDDTEGEGAEAEGREEECRLPKQNIMRIMKKELPERSKIARDATSAMTEFLNEFICFVFAEANDLAQQQGSRVVKMEHVIEAAQDLGFDDYVGVLKEMMTEDGEAPHFRAKIRSAFERATLYLSFT</sequence>
<proteinExistence type="inferred from homology"/>
<organism evidence="7 8">
    <name type="scientific">Emiliania huxleyi (strain CCMP1516)</name>
    <dbReference type="NCBI Taxonomy" id="280463"/>
    <lineage>
        <taxon>Eukaryota</taxon>
        <taxon>Haptista</taxon>
        <taxon>Haptophyta</taxon>
        <taxon>Prymnesiophyceae</taxon>
        <taxon>Isochrysidales</taxon>
        <taxon>Noelaerhabdaceae</taxon>
        <taxon>Emiliania</taxon>
    </lineage>
</organism>
<dbReference type="GO" id="GO:0046982">
    <property type="term" value="F:protein heterodimerization activity"/>
    <property type="evidence" value="ECO:0007669"/>
    <property type="project" value="InterPro"/>
</dbReference>
<dbReference type="GeneID" id="17275747"/>
<dbReference type="STRING" id="2903.R1FB49"/>
<evidence type="ECO:0000256" key="3">
    <source>
        <dbReference type="ARBA" id="ARBA00023125"/>
    </source>
</evidence>
<dbReference type="KEGG" id="ehx:EMIHUDRAFT_232814"/>
<name>A0A0D3K3Y9_EMIH1</name>
<comment type="similarity">
    <text evidence="1">Belongs to the NFYB/HAP3 subunit family.</text>
</comment>
<dbReference type="eggNOG" id="KOG0869">
    <property type="taxonomic scope" value="Eukaryota"/>
</dbReference>
<evidence type="ECO:0000259" key="6">
    <source>
        <dbReference type="Pfam" id="PF00808"/>
    </source>
</evidence>
<dbReference type="Pfam" id="PF00808">
    <property type="entry name" value="CBFD_NFYB_HMF"/>
    <property type="match status" value="1"/>
</dbReference>
<dbReference type="GO" id="GO:0000978">
    <property type="term" value="F:RNA polymerase II cis-regulatory region sequence-specific DNA binding"/>
    <property type="evidence" value="ECO:0007669"/>
    <property type="project" value="TreeGrafter"/>
</dbReference>
<keyword evidence="8" id="KW-1185">Reference proteome</keyword>